<gene>
    <name evidence="12" type="ORF">CEUR00632_LOCUS7894</name>
    <name evidence="13" type="ORF">CEUR00632_LOCUS7901</name>
</gene>
<comment type="subcellular location">
    <subcellularLocation>
        <location evidence="1 11">Endoplasmic reticulum membrane</location>
        <topology evidence="1 11">Multi-pass membrane protein</topology>
    </subcellularLocation>
</comment>
<name>A0A6U2EVD0_9CHLO</name>
<dbReference type="EMBL" id="HBEC01016881">
    <property type="protein sequence ID" value="CAD8287862.1"/>
    <property type="molecule type" value="Transcribed_RNA"/>
</dbReference>
<dbReference type="CDD" id="cd07987">
    <property type="entry name" value="LPLAT_MGAT-like"/>
    <property type="match status" value="1"/>
</dbReference>
<keyword evidence="10" id="KW-0012">Acyltransferase</keyword>
<organism evidence="13">
    <name type="scientific">Chlamydomonas euryale</name>
    <dbReference type="NCBI Taxonomy" id="1486919"/>
    <lineage>
        <taxon>Eukaryota</taxon>
        <taxon>Viridiplantae</taxon>
        <taxon>Chlorophyta</taxon>
        <taxon>core chlorophytes</taxon>
        <taxon>Chlorophyceae</taxon>
        <taxon>CS clade</taxon>
        <taxon>Chlamydomonadales</taxon>
        <taxon>Chlamydomonadaceae</taxon>
        <taxon>Chlamydomonas</taxon>
    </lineage>
</organism>
<evidence type="ECO:0000256" key="3">
    <source>
        <dbReference type="ARBA" id="ARBA00022516"/>
    </source>
</evidence>
<protein>
    <recommendedName>
        <fullName evidence="11">Acyltransferase</fullName>
        <ecNumber evidence="11">2.3.1.-</ecNumber>
    </recommendedName>
</protein>
<evidence type="ECO:0000256" key="9">
    <source>
        <dbReference type="ARBA" id="ARBA00023136"/>
    </source>
</evidence>
<evidence type="ECO:0000256" key="4">
    <source>
        <dbReference type="ARBA" id="ARBA00022679"/>
    </source>
</evidence>
<evidence type="ECO:0000256" key="5">
    <source>
        <dbReference type="ARBA" id="ARBA00022692"/>
    </source>
</evidence>
<keyword evidence="6 11" id="KW-0256">Endoplasmic reticulum</keyword>
<feature type="transmembrane region" description="Helical" evidence="11">
    <location>
        <begin position="30"/>
        <end position="55"/>
    </location>
</feature>
<dbReference type="GO" id="GO:0019432">
    <property type="term" value="P:triglyceride biosynthetic process"/>
    <property type="evidence" value="ECO:0007669"/>
    <property type="project" value="TreeGrafter"/>
</dbReference>
<sequence>MKTVDSAGREVHTHVRIYSDGQHEGSKQGFVSYVVAVATLGLYVGWLQFLLALLIASWHSRLALTLLIAIMGTTLLPLKPLLWKRFCDAWVFKCWREYFKFSYLFEEALDHNKRYIFVEFPHGVFPMGPLLAGTMCTKMFPEFDIFSLAASSVFNIPGWRHFSTWIGSVPATSSNFKRLLRKGSVAVIVGGIAEIFMGSAVCENAMVLTRKGFVRVAVEEGIDGGIVPVYHMGNSLILDWWPQWLSGPSRRLRAALGVQYGQWGLPLPRSRPICMVMGKPIAVNKFASGDPGYEAEVDRVHALVVKELKELYDRHKGMYGWSDRPLVLH</sequence>
<dbReference type="Pfam" id="PF03982">
    <property type="entry name" value="DAGAT"/>
    <property type="match status" value="1"/>
</dbReference>
<dbReference type="SUPFAM" id="SSF69593">
    <property type="entry name" value="Glycerol-3-phosphate (1)-acyltransferase"/>
    <property type="match status" value="1"/>
</dbReference>
<evidence type="ECO:0000313" key="12">
    <source>
        <dbReference type="EMBL" id="CAD8287855.1"/>
    </source>
</evidence>
<keyword evidence="3" id="KW-0444">Lipid biosynthesis</keyword>
<keyword evidence="4 11" id="KW-0808">Transferase</keyword>
<keyword evidence="8" id="KW-0443">Lipid metabolism</keyword>
<keyword evidence="9 11" id="KW-0472">Membrane</keyword>
<reference evidence="13" key="1">
    <citation type="submission" date="2021-01" db="EMBL/GenBank/DDBJ databases">
        <authorList>
            <person name="Corre E."/>
            <person name="Pelletier E."/>
            <person name="Niang G."/>
            <person name="Scheremetjew M."/>
            <person name="Finn R."/>
            <person name="Kale V."/>
            <person name="Holt S."/>
            <person name="Cochrane G."/>
            <person name="Meng A."/>
            <person name="Brown T."/>
            <person name="Cohen L."/>
        </authorList>
    </citation>
    <scope>NUCLEOTIDE SEQUENCE</scope>
    <source>
        <strain evidence="13">CCMP219</strain>
    </source>
</reference>
<dbReference type="PANTHER" id="PTHR12317">
    <property type="entry name" value="DIACYLGLYCEROL O-ACYLTRANSFERASE"/>
    <property type="match status" value="1"/>
</dbReference>
<evidence type="ECO:0000313" key="13">
    <source>
        <dbReference type="EMBL" id="CAD8287862.1"/>
    </source>
</evidence>
<evidence type="ECO:0000256" key="2">
    <source>
        <dbReference type="ARBA" id="ARBA00005420"/>
    </source>
</evidence>
<evidence type="ECO:0000256" key="1">
    <source>
        <dbReference type="ARBA" id="ARBA00004477"/>
    </source>
</evidence>
<evidence type="ECO:0000256" key="7">
    <source>
        <dbReference type="ARBA" id="ARBA00022989"/>
    </source>
</evidence>
<comment type="similarity">
    <text evidence="2 11">Belongs to the diacylglycerol acyltransferase family.</text>
</comment>
<dbReference type="InterPro" id="IPR007130">
    <property type="entry name" value="DAGAT"/>
</dbReference>
<dbReference type="PANTHER" id="PTHR12317:SF63">
    <property type="entry name" value="DIACYLGLYCEROL O-ACYLTRANSFERASE 2"/>
    <property type="match status" value="1"/>
</dbReference>
<feature type="transmembrane region" description="Helical" evidence="11">
    <location>
        <begin position="62"/>
        <end position="83"/>
    </location>
</feature>
<evidence type="ECO:0000256" key="11">
    <source>
        <dbReference type="RuleBase" id="RU367023"/>
    </source>
</evidence>
<dbReference type="EMBL" id="HBEC01016870">
    <property type="protein sequence ID" value="CAD8287855.1"/>
    <property type="molecule type" value="Transcribed_RNA"/>
</dbReference>
<keyword evidence="5 11" id="KW-0812">Transmembrane</keyword>
<dbReference type="AlphaFoldDB" id="A0A6U2EVD0"/>
<dbReference type="GO" id="GO:0005789">
    <property type="term" value="C:endoplasmic reticulum membrane"/>
    <property type="evidence" value="ECO:0007669"/>
    <property type="project" value="UniProtKB-SubCell"/>
</dbReference>
<evidence type="ECO:0000256" key="8">
    <source>
        <dbReference type="ARBA" id="ARBA00023098"/>
    </source>
</evidence>
<dbReference type="EC" id="2.3.1.-" evidence="11"/>
<evidence type="ECO:0000256" key="6">
    <source>
        <dbReference type="ARBA" id="ARBA00022824"/>
    </source>
</evidence>
<accession>A0A6U2EVD0</accession>
<proteinExistence type="inferred from homology"/>
<dbReference type="GO" id="GO:0004144">
    <property type="term" value="F:diacylglycerol O-acyltransferase activity"/>
    <property type="evidence" value="ECO:0007669"/>
    <property type="project" value="TreeGrafter"/>
</dbReference>
<keyword evidence="7 11" id="KW-1133">Transmembrane helix</keyword>
<evidence type="ECO:0000256" key="10">
    <source>
        <dbReference type="ARBA" id="ARBA00023315"/>
    </source>
</evidence>